<evidence type="ECO:0000313" key="1">
    <source>
        <dbReference type="EMBL" id="TDC32376.1"/>
    </source>
</evidence>
<sequence>MIGPARVFPAAYEAAVTDYPASGGVDHEFVEGRDGRSVVVLIEPSEGASWTGAFGGGEAISRRAVSGLYPTPSPVRLCVVDRGTAFLVDVLDPERTERVPTDDPVMSVEPAVGERLLLLVGRWTITAIGPDGVVWTSPRIAFDGLRVDEIEDGLLRGVADPDDEEPRDFAVDLRTAAVTGGAGID</sequence>
<evidence type="ECO:0000313" key="2">
    <source>
        <dbReference type="Proteomes" id="UP000295075"/>
    </source>
</evidence>
<dbReference type="EMBL" id="SMKA01000023">
    <property type="protein sequence ID" value="TDC32376.1"/>
    <property type="molecule type" value="Genomic_DNA"/>
</dbReference>
<protein>
    <submittedName>
        <fullName evidence="1">Uncharacterized protein</fullName>
    </submittedName>
</protein>
<accession>A0A4R4QAG0</accession>
<name>A0A4R4QAG0_9ACTN</name>
<dbReference type="OrthoDB" id="3266581at2"/>
<comment type="caution">
    <text evidence="1">The sequence shown here is derived from an EMBL/GenBank/DDBJ whole genome shotgun (WGS) entry which is preliminary data.</text>
</comment>
<gene>
    <name evidence="1" type="ORF">E1261_08475</name>
</gene>
<dbReference type="Proteomes" id="UP000295075">
    <property type="component" value="Unassembled WGS sequence"/>
</dbReference>
<dbReference type="RefSeq" id="WP_132404513.1">
    <property type="nucleotide sequence ID" value="NZ_SMKA01000023.1"/>
</dbReference>
<organism evidence="1 2">
    <name type="scientific">Kribbella albertanoniae</name>
    <dbReference type="NCBI Taxonomy" id="1266829"/>
    <lineage>
        <taxon>Bacteria</taxon>
        <taxon>Bacillati</taxon>
        <taxon>Actinomycetota</taxon>
        <taxon>Actinomycetes</taxon>
        <taxon>Propionibacteriales</taxon>
        <taxon>Kribbellaceae</taxon>
        <taxon>Kribbella</taxon>
    </lineage>
</organism>
<dbReference type="AlphaFoldDB" id="A0A4R4QAG0"/>
<reference evidence="1 2" key="1">
    <citation type="submission" date="2019-03" db="EMBL/GenBank/DDBJ databases">
        <title>Draft genome sequences of novel Actinobacteria.</title>
        <authorList>
            <person name="Sahin N."/>
            <person name="Ay H."/>
            <person name="Saygin H."/>
        </authorList>
    </citation>
    <scope>NUCLEOTIDE SEQUENCE [LARGE SCALE GENOMIC DNA]</scope>
    <source>
        <strain evidence="1 2">JCM 30547</strain>
    </source>
</reference>
<proteinExistence type="predicted"/>
<keyword evidence="2" id="KW-1185">Reference proteome</keyword>